<evidence type="ECO:0000256" key="3">
    <source>
        <dbReference type="HAMAP-Rule" id="MF_01400"/>
    </source>
</evidence>
<comment type="caution">
    <text evidence="3">Lacks conserved residue(s) required for the propagation of feature annotation.</text>
</comment>
<sequence>MNKEEKLKTLTPMQYHVTQEHGTEPPFQNEFDNHFEEGLYVDIVSGEPLFNSKDKFNAGCGWPSFTKPVEGASIQENFDTSFGMRRTEVRSKEADSHLGHVFSDGPQPTGLRYCINSASLKFVPKDKLQEEGYGEYLKYFE</sequence>
<evidence type="ECO:0000256" key="1">
    <source>
        <dbReference type="ARBA" id="ARBA00023002"/>
    </source>
</evidence>
<evidence type="ECO:0000259" key="4">
    <source>
        <dbReference type="PROSITE" id="PS51790"/>
    </source>
</evidence>
<dbReference type="EC" id="1.8.4.12" evidence="3"/>
<protein>
    <recommendedName>
        <fullName evidence="3">Peptide methionine sulfoxide reductase MsrB</fullName>
        <ecNumber evidence="3">1.8.4.12</ecNumber>
    </recommendedName>
    <alternativeName>
        <fullName evidence="3">Peptide-methionine (R)-S-oxide reductase</fullName>
    </alternativeName>
</protein>
<dbReference type="InterPro" id="IPR011057">
    <property type="entry name" value="Mss4-like_sf"/>
</dbReference>
<organism evidence="5 6">
    <name type="scientific">Viridibacillus soli</name>
    <dbReference type="NCBI Taxonomy" id="2798301"/>
    <lineage>
        <taxon>Bacteria</taxon>
        <taxon>Bacillati</taxon>
        <taxon>Bacillota</taxon>
        <taxon>Bacilli</taxon>
        <taxon>Bacillales</taxon>
        <taxon>Caryophanaceae</taxon>
        <taxon>Viridibacillus</taxon>
    </lineage>
</organism>
<feature type="domain" description="MsrB" evidence="4">
    <location>
        <begin position="3"/>
        <end position="125"/>
    </location>
</feature>
<dbReference type="InterPro" id="IPR028427">
    <property type="entry name" value="Met_Sox_Rdtase_MsrB"/>
</dbReference>
<keyword evidence="1 3" id="KW-0560">Oxidoreductase</keyword>
<dbReference type="Pfam" id="PF01641">
    <property type="entry name" value="SelR"/>
    <property type="match status" value="1"/>
</dbReference>
<dbReference type="SUPFAM" id="SSF51316">
    <property type="entry name" value="Mss4-like"/>
    <property type="match status" value="1"/>
</dbReference>
<dbReference type="RefSeq" id="WP_200748883.1">
    <property type="nucleotide sequence ID" value="NZ_JAEOAH010000009.1"/>
</dbReference>
<name>A0ABS1H6U5_9BACL</name>
<dbReference type="NCBIfam" id="TIGR00357">
    <property type="entry name" value="peptide-methionine (R)-S-oxide reductase MsrB"/>
    <property type="match status" value="1"/>
</dbReference>
<evidence type="ECO:0000256" key="2">
    <source>
        <dbReference type="ARBA" id="ARBA00048488"/>
    </source>
</evidence>
<dbReference type="GO" id="GO:0016853">
    <property type="term" value="F:isomerase activity"/>
    <property type="evidence" value="ECO:0007669"/>
    <property type="project" value="UniProtKB-KW"/>
</dbReference>
<comment type="similarity">
    <text evidence="3">Belongs to the MsrB Met sulfoxide reductase family.</text>
</comment>
<evidence type="ECO:0000313" key="6">
    <source>
        <dbReference type="Proteomes" id="UP000618943"/>
    </source>
</evidence>
<dbReference type="PANTHER" id="PTHR10173:SF59">
    <property type="entry name" value="PEPTIDE METHIONINE SULFOXIDE REDUCTASE MSRA_MSRB"/>
    <property type="match status" value="1"/>
</dbReference>
<accession>A0ABS1H6U5</accession>
<feature type="active site" description="Nucleophile" evidence="3">
    <location>
        <position position="114"/>
    </location>
</feature>
<keyword evidence="5" id="KW-0413">Isomerase</keyword>
<dbReference type="PROSITE" id="PS51790">
    <property type="entry name" value="MSRB"/>
    <property type="match status" value="1"/>
</dbReference>
<gene>
    <name evidence="3 5" type="primary">msrB</name>
    <name evidence="5" type="ORF">JFL43_09685</name>
</gene>
<dbReference type="Gene3D" id="2.170.150.20">
    <property type="entry name" value="Peptide methionine sulfoxide reductase"/>
    <property type="match status" value="1"/>
</dbReference>
<dbReference type="PANTHER" id="PTHR10173">
    <property type="entry name" value="METHIONINE SULFOXIDE REDUCTASE"/>
    <property type="match status" value="1"/>
</dbReference>
<dbReference type="EMBL" id="JAEOAH010000009">
    <property type="protein sequence ID" value="MBK3495121.1"/>
    <property type="molecule type" value="Genomic_DNA"/>
</dbReference>
<dbReference type="HAMAP" id="MF_01400">
    <property type="entry name" value="MsrB"/>
    <property type="match status" value="1"/>
</dbReference>
<comment type="catalytic activity">
    <reaction evidence="2 3">
        <text>L-methionyl-[protein] + [thioredoxin]-disulfide + H2O = L-methionyl-(R)-S-oxide-[protein] + [thioredoxin]-dithiol</text>
        <dbReference type="Rhea" id="RHEA:24164"/>
        <dbReference type="Rhea" id="RHEA-COMP:10698"/>
        <dbReference type="Rhea" id="RHEA-COMP:10700"/>
        <dbReference type="Rhea" id="RHEA-COMP:12313"/>
        <dbReference type="Rhea" id="RHEA-COMP:12314"/>
        <dbReference type="ChEBI" id="CHEBI:15377"/>
        <dbReference type="ChEBI" id="CHEBI:16044"/>
        <dbReference type="ChEBI" id="CHEBI:29950"/>
        <dbReference type="ChEBI" id="CHEBI:45764"/>
        <dbReference type="ChEBI" id="CHEBI:50058"/>
        <dbReference type="EC" id="1.8.4.12"/>
    </reaction>
</comment>
<reference evidence="5 6" key="1">
    <citation type="submission" date="2020-12" db="EMBL/GenBank/DDBJ databases">
        <title>YIM B01967 draft genome.</title>
        <authorList>
            <person name="Yan X."/>
        </authorList>
    </citation>
    <scope>NUCLEOTIDE SEQUENCE [LARGE SCALE GENOMIC DNA]</scope>
    <source>
        <strain evidence="5 6">YIM B01967</strain>
    </source>
</reference>
<dbReference type="InterPro" id="IPR002579">
    <property type="entry name" value="Met_Sox_Rdtase_MsrB_dom"/>
</dbReference>
<dbReference type="Proteomes" id="UP000618943">
    <property type="component" value="Unassembled WGS sequence"/>
</dbReference>
<evidence type="ECO:0000313" key="5">
    <source>
        <dbReference type="EMBL" id="MBK3495121.1"/>
    </source>
</evidence>
<dbReference type="GO" id="GO:0033743">
    <property type="term" value="F:peptide-methionine (R)-S-oxide reductase activity"/>
    <property type="evidence" value="ECO:0007669"/>
    <property type="project" value="UniProtKB-EC"/>
</dbReference>
<comment type="caution">
    <text evidence="5">The sequence shown here is derived from an EMBL/GenBank/DDBJ whole genome shotgun (WGS) entry which is preliminary data.</text>
</comment>
<keyword evidence="6" id="KW-1185">Reference proteome</keyword>
<proteinExistence type="inferred from homology"/>